<proteinExistence type="predicted"/>
<dbReference type="Proteomes" id="UP000639396">
    <property type="component" value="Unassembled WGS sequence"/>
</dbReference>
<gene>
    <name evidence="1" type="ORF">IDH45_14750</name>
</gene>
<comment type="caution">
    <text evidence="1">The sequence shown here is derived from an EMBL/GenBank/DDBJ whole genome shotgun (WGS) entry which is preliminary data.</text>
</comment>
<evidence type="ECO:0000313" key="1">
    <source>
        <dbReference type="EMBL" id="MBD2863250.1"/>
    </source>
</evidence>
<dbReference type="Pfam" id="PF14398">
    <property type="entry name" value="ATPgrasp_YheCD"/>
    <property type="match status" value="1"/>
</dbReference>
<dbReference type="AlphaFoldDB" id="A0A927C8R9"/>
<organism evidence="1 2">
    <name type="scientific">Paenibacillus oceani</name>
    <dbReference type="NCBI Taxonomy" id="2772510"/>
    <lineage>
        <taxon>Bacteria</taxon>
        <taxon>Bacillati</taxon>
        <taxon>Bacillota</taxon>
        <taxon>Bacilli</taxon>
        <taxon>Bacillales</taxon>
        <taxon>Paenibacillaceae</taxon>
        <taxon>Paenibacillus</taxon>
    </lineage>
</organism>
<protein>
    <submittedName>
        <fullName evidence="1">YheC/YheD family protein</fullName>
    </submittedName>
</protein>
<dbReference type="EMBL" id="JACXJA010000017">
    <property type="protein sequence ID" value="MBD2863250.1"/>
    <property type="molecule type" value="Genomic_DNA"/>
</dbReference>
<name>A0A927C8R9_9BACL</name>
<sequence length="359" mass="41302">MGHPLIGICVSKHRRFVHPFVKKRLQSYTGPSDVTWIMFDHDSVRLAERTVTGHRWLPQRRSFHPGKETFRIPDAVYMQCMAGPKRMNELVQATSNRVFNSYMFDKWEGWQLLAADSAIRPYLPDTRRLAGEADFESFLLRHRDLFLKPIDAANGHSSLGIVRAALQEDGSIQASYVRGLDMVFETYRSSGDFYSQFRANLNKRPYLLQQSIQTEQWMGGATDFRLHLIKNGSGRWEVSYFVFRIAPNSSHVIPLKTRILTMIQWKSMYPQGTERIDRLDKEAAEIGFGIGRTLDRTAHHFADISVDLGMESSGRLFVFEVNPLPTPLMNRLEPDRGDSLTMPLDYALCLILNRRSQTN</sequence>
<reference evidence="1" key="1">
    <citation type="submission" date="2020-09" db="EMBL/GenBank/DDBJ databases">
        <title>A novel bacterium of genus Paenibacillus, isolated from South China Sea.</title>
        <authorList>
            <person name="Huang H."/>
            <person name="Mo K."/>
            <person name="Hu Y."/>
        </authorList>
    </citation>
    <scope>NUCLEOTIDE SEQUENCE</scope>
    <source>
        <strain evidence="1">IB182363</strain>
    </source>
</reference>
<keyword evidence="2" id="KW-1185">Reference proteome</keyword>
<accession>A0A927C8R9</accession>
<evidence type="ECO:0000313" key="2">
    <source>
        <dbReference type="Proteomes" id="UP000639396"/>
    </source>
</evidence>
<dbReference type="SUPFAM" id="SSF56059">
    <property type="entry name" value="Glutathione synthetase ATP-binding domain-like"/>
    <property type="match status" value="1"/>
</dbReference>
<dbReference type="InterPro" id="IPR026838">
    <property type="entry name" value="YheC/D"/>
</dbReference>
<dbReference type="RefSeq" id="WP_190928863.1">
    <property type="nucleotide sequence ID" value="NZ_JACXJA010000017.1"/>
</dbReference>